<dbReference type="Proteomes" id="UP000649573">
    <property type="component" value="Unassembled WGS sequence"/>
</dbReference>
<name>A0ABQ2UIX8_9PSEU</name>
<dbReference type="InterPro" id="IPR000182">
    <property type="entry name" value="GNAT_dom"/>
</dbReference>
<organism evidence="2 3">
    <name type="scientific">Lentzea flava</name>
    <dbReference type="NCBI Taxonomy" id="103732"/>
    <lineage>
        <taxon>Bacteria</taxon>
        <taxon>Bacillati</taxon>
        <taxon>Actinomycetota</taxon>
        <taxon>Actinomycetes</taxon>
        <taxon>Pseudonocardiales</taxon>
        <taxon>Pseudonocardiaceae</taxon>
        <taxon>Lentzea</taxon>
    </lineage>
</organism>
<dbReference type="SUPFAM" id="SSF55729">
    <property type="entry name" value="Acyl-CoA N-acyltransferases (Nat)"/>
    <property type="match status" value="1"/>
</dbReference>
<dbReference type="EMBL" id="BMRE01000012">
    <property type="protein sequence ID" value="GGU39124.1"/>
    <property type="molecule type" value="Genomic_DNA"/>
</dbReference>
<protein>
    <recommendedName>
        <fullName evidence="1">N-acetyltransferase domain-containing protein</fullName>
    </recommendedName>
</protein>
<sequence>MSWGGDLVKLVAASSLTDAELAQVRQIYFDGFAPHLRAPVENLLADTALVLVDSKPLGLAVLRVLAETGWVYLRYFAVGEKGRGLGGRLWAHLRDEMTGAGHTRIIFDVEDPAQPGISAAEELIRHRRIAFYRRLGAEVLPVRGFLPPQGSAGHPMLLMAADHVPNTPPAAEDSRRIVLAVYEHRYGMTAADPVVAETLRLSGLAAAPSRPSGTR</sequence>
<gene>
    <name evidence="2" type="ORF">GCM10010178_34380</name>
</gene>
<keyword evidence="3" id="KW-1185">Reference proteome</keyword>
<dbReference type="Gene3D" id="3.40.630.30">
    <property type="match status" value="1"/>
</dbReference>
<dbReference type="InterPro" id="IPR016181">
    <property type="entry name" value="Acyl_CoA_acyltransferase"/>
</dbReference>
<evidence type="ECO:0000313" key="2">
    <source>
        <dbReference type="EMBL" id="GGU39124.1"/>
    </source>
</evidence>
<dbReference type="Pfam" id="PF00583">
    <property type="entry name" value="Acetyltransf_1"/>
    <property type="match status" value="1"/>
</dbReference>
<evidence type="ECO:0000259" key="1">
    <source>
        <dbReference type="PROSITE" id="PS51186"/>
    </source>
</evidence>
<evidence type="ECO:0000313" key="3">
    <source>
        <dbReference type="Proteomes" id="UP000649573"/>
    </source>
</evidence>
<proteinExistence type="predicted"/>
<comment type="caution">
    <text evidence="2">The sequence shown here is derived from an EMBL/GenBank/DDBJ whole genome shotgun (WGS) entry which is preliminary data.</text>
</comment>
<feature type="domain" description="N-acetyltransferase" evidence="1">
    <location>
        <begin position="11"/>
        <end position="164"/>
    </location>
</feature>
<reference evidence="3" key="1">
    <citation type="journal article" date="2019" name="Int. J. Syst. Evol. Microbiol.">
        <title>The Global Catalogue of Microorganisms (GCM) 10K type strain sequencing project: providing services to taxonomists for standard genome sequencing and annotation.</title>
        <authorList>
            <consortium name="The Broad Institute Genomics Platform"/>
            <consortium name="The Broad Institute Genome Sequencing Center for Infectious Disease"/>
            <person name="Wu L."/>
            <person name="Ma J."/>
        </authorList>
    </citation>
    <scope>NUCLEOTIDE SEQUENCE [LARGE SCALE GENOMIC DNA]</scope>
    <source>
        <strain evidence="3">JCM 3296</strain>
    </source>
</reference>
<dbReference type="PROSITE" id="PS51186">
    <property type="entry name" value="GNAT"/>
    <property type="match status" value="1"/>
</dbReference>
<accession>A0ABQ2UIX8</accession>